<comment type="caution">
    <text evidence="7">The sequence shown here is derived from an EMBL/GenBank/DDBJ whole genome shotgun (WGS) entry which is preliminary data.</text>
</comment>
<evidence type="ECO:0000256" key="5">
    <source>
        <dbReference type="SAM" id="Coils"/>
    </source>
</evidence>
<dbReference type="EMBL" id="JADCNM010000010">
    <property type="protein sequence ID" value="KAG0466011.1"/>
    <property type="molecule type" value="Genomic_DNA"/>
</dbReference>
<evidence type="ECO:0000256" key="1">
    <source>
        <dbReference type="ARBA" id="ARBA00004370"/>
    </source>
</evidence>
<gene>
    <name evidence="7" type="ORF">HPP92_020175</name>
</gene>
<evidence type="ECO:0000256" key="4">
    <source>
        <dbReference type="ARBA" id="ARBA00023136"/>
    </source>
</evidence>
<name>A0A835Q495_VANPL</name>
<evidence type="ECO:0000313" key="7">
    <source>
        <dbReference type="EMBL" id="KAG0466011.1"/>
    </source>
</evidence>
<protein>
    <recommendedName>
        <fullName evidence="6">GTD-binding domain-containing protein</fullName>
    </recommendedName>
</protein>
<evidence type="ECO:0000259" key="6">
    <source>
        <dbReference type="PROSITE" id="PS51775"/>
    </source>
</evidence>
<dbReference type="PROSITE" id="PS51775">
    <property type="entry name" value="GTD_BINDING"/>
    <property type="match status" value="1"/>
</dbReference>
<keyword evidence="2" id="KW-0812">Transmembrane</keyword>
<dbReference type="GO" id="GO:0080115">
    <property type="term" value="F:myosin XI tail binding"/>
    <property type="evidence" value="ECO:0007669"/>
    <property type="project" value="UniProtKB-ARBA"/>
</dbReference>
<dbReference type="Proteomes" id="UP000639772">
    <property type="component" value="Chromosome 10"/>
</dbReference>
<comment type="subcellular location">
    <subcellularLocation>
        <location evidence="1">Membrane</location>
    </subcellularLocation>
</comment>
<dbReference type="Pfam" id="PF04576">
    <property type="entry name" value="Zein-binding"/>
    <property type="match status" value="1"/>
</dbReference>
<evidence type="ECO:0000256" key="2">
    <source>
        <dbReference type="ARBA" id="ARBA00022692"/>
    </source>
</evidence>
<reference evidence="7 8" key="1">
    <citation type="journal article" date="2020" name="Nat. Food">
        <title>A phased Vanilla planifolia genome enables genetic improvement of flavour and production.</title>
        <authorList>
            <person name="Hasing T."/>
            <person name="Tang H."/>
            <person name="Brym M."/>
            <person name="Khazi F."/>
            <person name="Huang T."/>
            <person name="Chambers A.H."/>
        </authorList>
    </citation>
    <scope>NUCLEOTIDE SEQUENCE [LARGE SCALE GENOMIC DNA]</scope>
    <source>
        <tissue evidence="7">Leaf</tissue>
    </source>
</reference>
<keyword evidence="4" id="KW-0472">Membrane</keyword>
<evidence type="ECO:0000256" key="3">
    <source>
        <dbReference type="ARBA" id="ARBA00022989"/>
    </source>
</evidence>
<sequence>MAKAEITALREALYKQAQSIQELTAELEEEREAAASGADEALSMILRLQEEKAMEKMEACQYKRIAEAKIEHAEDSLEVLKEAMFEKEIEVANLKFQVQSYRQKLFLFGINDLEDAEIILSNSSRLCRRHTFMGVTRCLGRVGRHIHLLSSCFENFNLETDVIYQDGSSFCAESSIWSETVECSQKLKEHRRKFDINKTVRVTCDPVEPQAENVGLLPTEIEERVISVSVPANNRPQQSISGSLCQGEKPTKNTSYSKKNYLKCMTKHESFGNSYLEGGSIGKTVHSTSVLDKFEIPKNSSANANDEPNKKDYWVAAVQVKKKAKVSYPLLQSNAISPVDALTTKSARNIDKSRKHSIVKKRVRTSPGAIEQLKERVLQFENEQQIMKEEQSKRHNEQMNLLGQIHGQLNLVQPQRKVSKCSQLSRQDEILLVSLMEAILSFAL</sequence>
<dbReference type="OrthoDB" id="1105498at2759"/>
<dbReference type="AlphaFoldDB" id="A0A835Q495"/>
<organism evidence="7 8">
    <name type="scientific">Vanilla planifolia</name>
    <name type="common">Vanilla</name>
    <dbReference type="NCBI Taxonomy" id="51239"/>
    <lineage>
        <taxon>Eukaryota</taxon>
        <taxon>Viridiplantae</taxon>
        <taxon>Streptophyta</taxon>
        <taxon>Embryophyta</taxon>
        <taxon>Tracheophyta</taxon>
        <taxon>Spermatophyta</taxon>
        <taxon>Magnoliopsida</taxon>
        <taxon>Liliopsida</taxon>
        <taxon>Asparagales</taxon>
        <taxon>Orchidaceae</taxon>
        <taxon>Vanilloideae</taxon>
        <taxon>Vanilleae</taxon>
        <taxon>Vanilla</taxon>
    </lineage>
</organism>
<dbReference type="GO" id="GO:0016020">
    <property type="term" value="C:membrane"/>
    <property type="evidence" value="ECO:0007669"/>
    <property type="project" value="UniProtKB-SubCell"/>
</dbReference>
<feature type="coiled-coil region" evidence="5">
    <location>
        <begin position="10"/>
        <end position="90"/>
    </location>
</feature>
<dbReference type="InterPro" id="IPR007656">
    <property type="entry name" value="GTD-bd"/>
</dbReference>
<evidence type="ECO:0000313" key="8">
    <source>
        <dbReference type="Proteomes" id="UP000639772"/>
    </source>
</evidence>
<keyword evidence="5" id="KW-0175">Coiled coil</keyword>
<dbReference type="PANTHER" id="PTHR31422">
    <property type="entry name" value="BNAANNG28530D PROTEIN"/>
    <property type="match status" value="1"/>
</dbReference>
<feature type="domain" description="GTD-binding" evidence="6">
    <location>
        <begin position="4"/>
        <end position="102"/>
    </location>
</feature>
<proteinExistence type="predicted"/>
<keyword evidence="3" id="KW-1133">Transmembrane helix</keyword>
<dbReference type="PANTHER" id="PTHR31422:SF1">
    <property type="entry name" value="GTD-BINDING DOMAIN-CONTAINING PROTEIN"/>
    <property type="match status" value="1"/>
</dbReference>
<accession>A0A835Q495</accession>